<organism evidence="2 3">
    <name type="scientific">Lysinibacillus parviboronicapiens</name>
    <dbReference type="NCBI Taxonomy" id="436516"/>
    <lineage>
        <taxon>Bacteria</taxon>
        <taxon>Bacillati</taxon>
        <taxon>Bacillota</taxon>
        <taxon>Bacilli</taxon>
        <taxon>Bacillales</taxon>
        <taxon>Bacillaceae</taxon>
        <taxon>Lysinibacillus</taxon>
    </lineage>
</organism>
<gene>
    <name evidence="2" type="ORF">ABIA69_002538</name>
</gene>
<dbReference type="InterPro" id="IPR009725">
    <property type="entry name" value="3_dmu_93_MTrfase"/>
</dbReference>
<dbReference type="PANTHER" id="PTHR33990:SF4">
    <property type="entry name" value="PHNB-LIKE DOMAIN-CONTAINING PROTEIN"/>
    <property type="match status" value="1"/>
</dbReference>
<feature type="domain" description="PhnB-like" evidence="1">
    <location>
        <begin position="4"/>
        <end position="122"/>
    </location>
</feature>
<dbReference type="SUPFAM" id="SSF54593">
    <property type="entry name" value="Glyoxalase/Bleomycin resistance protein/Dihydroxybiphenyl dioxygenase"/>
    <property type="match status" value="1"/>
</dbReference>
<dbReference type="Pfam" id="PF06983">
    <property type="entry name" value="3-dmu-9_3-mt"/>
    <property type="match status" value="1"/>
</dbReference>
<dbReference type="InterPro" id="IPR028973">
    <property type="entry name" value="PhnB-like"/>
</dbReference>
<dbReference type="PIRSF" id="PIRSF021700">
    <property type="entry name" value="3_dmu_93_MTrfase"/>
    <property type="match status" value="1"/>
</dbReference>
<name>A0ABV2PL49_9BACI</name>
<dbReference type="Gene3D" id="3.30.720.110">
    <property type="match status" value="1"/>
</dbReference>
<reference evidence="2 3" key="1">
    <citation type="submission" date="2024-06" db="EMBL/GenBank/DDBJ databases">
        <title>Sorghum-associated microbial communities from plants grown in Nebraska, USA.</title>
        <authorList>
            <person name="Schachtman D."/>
        </authorList>
    </citation>
    <scope>NUCLEOTIDE SEQUENCE [LARGE SCALE GENOMIC DNA]</scope>
    <source>
        <strain evidence="2 3">736</strain>
    </source>
</reference>
<protein>
    <submittedName>
        <fullName evidence="2">3-demethylubiquinone-9 3-methyltransferase (Glyoxalase superfamily)</fullName>
    </submittedName>
</protein>
<evidence type="ECO:0000313" key="2">
    <source>
        <dbReference type="EMBL" id="MET4561379.1"/>
    </source>
</evidence>
<dbReference type="CDD" id="cd06588">
    <property type="entry name" value="PhnB_like"/>
    <property type="match status" value="1"/>
</dbReference>
<dbReference type="Proteomes" id="UP001549363">
    <property type="component" value="Unassembled WGS sequence"/>
</dbReference>
<evidence type="ECO:0000313" key="3">
    <source>
        <dbReference type="Proteomes" id="UP001549363"/>
    </source>
</evidence>
<keyword evidence="3" id="KW-1185">Reference proteome</keyword>
<dbReference type="InterPro" id="IPR029068">
    <property type="entry name" value="Glyas_Bleomycin-R_OHBP_Dase"/>
</dbReference>
<accession>A0ABV2PL49</accession>
<dbReference type="RefSeq" id="WP_107948725.1">
    <property type="nucleotide sequence ID" value="NZ_CP073713.1"/>
</dbReference>
<dbReference type="EMBL" id="JBEPSB010000010">
    <property type="protein sequence ID" value="MET4561379.1"/>
    <property type="molecule type" value="Genomic_DNA"/>
</dbReference>
<comment type="caution">
    <text evidence="2">The sequence shown here is derived from an EMBL/GenBank/DDBJ whole genome shotgun (WGS) entry which is preliminary data.</text>
</comment>
<dbReference type="Gene3D" id="3.30.720.100">
    <property type="match status" value="1"/>
</dbReference>
<evidence type="ECO:0000259" key="1">
    <source>
        <dbReference type="Pfam" id="PF06983"/>
    </source>
</evidence>
<proteinExistence type="predicted"/>
<sequence length="125" mass="14191">MKSATTFLMFQGQANDAIEQYKQWFTDLTVESLTYMEDSQQVAMAVLDLKGLKIMVNDSVITHNFTFTPSTSIFVECETLEEIGSLAAQVLEGGKALMPLDNYGFSKQFAWIEDRFGVSWQFTYN</sequence>
<dbReference type="PANTHER" id="PTHR33990">
    <property type="entry name" value="PROTEIN YJDN-RELATED"/>
    <property type="match status" value="1"/>
</dbReference>